<keyword evidence="1" id="KW-0378">Hydrolase</keyword>
<accession>A0ACC7PAJ6</accession>
<evidence type="ECO:0000313" key="1">
    <source>
        <dbReference type="EMBL" id="MFM9332402.1"/>
    </source>
</evidence>
<evidence type="ECO:0000313" key="2">
    <source>
        <dbReference type="Proteomes" id="UP001631969"/>
    </source>
</evidence>
<dbReference type="EMBL" id="JBJURJ010000030">
    <property type="protein sequence ID" value="MFM9332402.1"/>
    <property type="molecule type" value="Genomic_DNA"/>
</dbReference>
<gene>
    <name evidence="1" type="ORF">ACI1P1_29320</name>
</gene>
<comment type="caution">
    <text evidence="1">The sequence shown here is derived from an EMBL/GenBank/DDBJ whole genome shotgun (WGS) entry which is preliminary data.</text>
</comment>
<dbReference type="Proteomes" id="UP001631969">
    <property type="component" value="Unassembled WGS sequence"/>
</dbReference>
<protein>
    <submittedName>
        <fullName evidence="1">Glycoside hydrolase family 9 protein</fullName>
    </submittedName>
</protein>
<sequence>MKKPRRFLLLLACVLTVPMFQTTAFADFDASPVRVNQIGYLPSADKIATIVSTSSVPLNWELRTSSGTLAASGKTTVYGRDAASGDQVHHADFSTVTAAGTYTLRIPGTGNSVPFVIGANLYPDLPKEAMNYFYFHRMGVDIEAQYVPNSAFARKALHPGDEAVKCFNNWCGTGVMNARYSWADAGDFGIYPVNQAISAWTLLNAYERYPQAFPDSSLAIPERANGIPDILDEVKFGSTFMKGILPANGGLATHKIHNNNWSGFPVTDMNAENAMTRTAQPPSTNATYAVARNLSQLARTMAPYDSAYATEVWTIAKTAWTRAESNPVVLYTDQTQDADGGGDYGDLQTSDDRYAAAAEMYLTAYTLNDANAATYRTAVTGSKHYKEVGDFGWADVAPTGTLSLLSVANDLPAGDLADMKQRVAALADNWLGVMNNEGYPVPLPGSNPYWWGSNSSILNRMIFWAYAFDATKDLKYLKGMHRGMDYLMGNNAMRLSYITGYGEYHETDLHDRLAWGPYQAGIPYPKGWLAGGPNSDLINDQATPTGRPAAKSYAAKNTAPQAWCTKENTINWNGPLVWVAQYLKNTESYLTGGTANPVVPAVPADLTAASGNAQVTLTWTAADGASGYNVKRSATAGGPYTTVKTNAAVPSYTDTGLVNDTMYYYVVSAVNAAGESANSAQVSAKPQGTVIPNPTGSLKVQYRAVDTNPTDSQIVPTLNIVNTGSSPVSLNTLKLRYYFSKDGSATMNSWVDWAAIGAANIQRTFTDTYVEISFTAAAGSIPAGGQTGDIQLRMAKSDWSGFNESNDYSFDATKTQLTDWDKVTLYQNGQLVWGVEP</sequence>
<name>A0ACC7PAJ6_9BACL</name>
<reference evidence="1" key="1">
    <citation type="submission" date="2024-12" db="EMBL/GenBank/DDBJ databases">
        <authorList>
            <person name="Wu N."/>
        </authorList>
    </citation>
    <scope>NUCLEOTIDE SEQUENCE</scope>
    <source>
        <strain evidence="1">P15</strain>
    </source>
</reference>
<organism evidence="1 2">
    <name type="scientific">Paenibacillus mesotrionivorans</name>
    <dbReference type="NCBI Taxonomy" id="3160968"/>
    <lineage>
        <taxon>Bacteria</taxon>
        <taxon>Bacillati</taxon>
        <taxon>Bacillota</taxon>
        <taxon>Bacilli</taxon>
        <taxon>Bacillales</taxon>
        <taxon>Paenibacillaceae</taxon>
        <taxon>Paenibacillus</taxon>
    </lineage>
</organism>
<proteinExistence type="predicted"/>
<keyword evidence="2" id="KW-1185">Reference proteome</keyword>